<sequence length="42" mass="4702">MNNLIFMQHKPAEFAIMPAALMNLRANLRAQSEITPCCGLKI</sequence>
<dbReference type="Proteomes" id="UP000044377">
    <property type="component" value="Unassembled WGS sequence"/>
</dbReference>
<proteinExistence type="predicted"/>
<dbReference type="AlphaFoldDB" id="A0A0G4JQA4"/>
<keyword evidence="2" id="KW-1185">Reference proteome</keyword>
<name>A0A0G4JQA4_9GAMM</name>
<accession>A0A0G4JQA4</accession>
<reference evidence="2" key="1">
    <citation type="submission" date="2015-01" db="EMBL/GenBank/DDBJ databases">
        <authorList>
            <person name="Paterson Steve"/>
        </authorList>
    </citation>
    <scope>NUCLEOTIDE SEQUENCE [LARGE SCALE GENOMIC DNA]</scope>
    <source>
        <strain evidence="2">OBR1</strain>
    </source>
</reference>
<evidence type="ECO:0000313" key="2">
    <source>
        <dbReference type="Proteomes" id="UP000044377"/>
    </source>
</evidence>
<evidence type="ECO:0000313" key="1">
    <source>
        <dbReference type="EMBL" id="CPR13946.1"/>
    </source>
</evidence>
<gene>
    <name evidence="1" type="ORF">BN1221_00350</name>
</gene>
<organism evidence="1 2">
    <name type="scientific">Brenneria goodwinii</name>
    <dbReference type="NCBI Taxonomy" id="1109412"/>
    <lineage>
        <taxon>Bacteria</taxon>
        <taxon>Pseudomonadati</taxon>
        <taxon>Pseudomonadota</taxon>
        <taxon>Gammaproteobacteria</taxon>
        <taxon>Enterobacterales</taxon>
        <taxon>Pectobacteriaceae</taxon>
        <taxon>Brenneria</taxon>
    </lineage>
</organism>
<dbReference type="EMBL" id="CGIG01000001">
    <property type="protein sequence ID" value="CPR13946.1"/>
    <property type="molecule type" value="Genomic_DNA"/>
</dbReference>
<protein>
    <submittedName>
        <fullName evidence="1">Uncharacterized protein</fullName>
    </submittedName>
</protein>